<feature type="compositionally biased region" description="Basic residues" evidence="1">
    <location>
        <begin position="1"/>
        <end position="10"/>
    </location>
</feature>
<evidence type="ECO:0000256" key="1">
    <source>
        <dbReference type="SAM" id="MobiDB-lite"/>
    </source>
</evidence>
<feature type="region of interest" description="Disordered" evidence="1">
    <location>
        <begin position="1"/>
        <end position="30"/>
    </location>
</feature>
<dbReference type="AlphaFoldDB" id="A0A5M8PQ51"/>
<evidence type="ECO:0000313" key="2">
    <source>
        <dbReference type="EMBL" id="KAA6411054.1"/>
    </source>
</evidence>
<gene>
    <name evidence="2" type="ORF">FRX48_05365</name>
</gene>
<sequence>MEYKPSRKVRGTASPRACVQSGPKNSRYKADVYSNGRSEEIIGKAPKEYDIPSSKVAILSQCYIGINTSGKQPPISALIGKERSSRKRFTMWSKAAKRAPPEPAS</sequence>
<proteinExistence type="predicted"/>
<feature type="region of interest" description="Disordered" evidence="1">
    <location>
        <begin position="81"/>
        <end position="105"/>
    </location>
</feature>
<comment type="caution">
    <text evidence="2">The sequence shown here is derived from an EMBL/GenBank/DDBJ whole genome shotgun (WGS) entry which is preliminary data.</text>
</comment>
<dbReference type="Proteomes" id="UP000324767">
    <property type="component" value="Unassembled WGS sequence"/>
</dbReference>
<dbReference type="OrthoDB" id="1720422at2759"/>
<dbReference type="InterPro" id="IPR036812">
    <property type="entry name" value="NAD(P)_OxRdtase_dom_sf"/>
</dbReference>
<organism evidence="2 3">
    <name type="scientific">Lasallia pustulata</name>
    <dbReference type="NCBI Taxonomy" id="136370"/>
    <lineage>
        <taxon>Eukaryota</taxon>
        <taxon>Fungi</taxon>
        <taxon>Dikarya</taxon>
        <taxon>Ascomycota</taxon>
        <taxon>Pezizomycotina</taxon>
        <taxon>Lecanoromycetes</taxon>
        <taxon>OSLEUM clade</taxon>
        <taxon>Umbilicariomycetidae</taxon>
        <taxon>Umbilicariales</taxon>
        <taxon>Umbilicariaceae</taxon>
        <taxon>Lasallia</taxon>
    </lineage>
</organism>
<evidence type="ECO:0000313" key="3">
    <source>
        <dbReference type="Proteomes" id="UP000324767"/>
    </source>
</evidence>
<name>A0A5M8PQ51_9LECA</name>
<dbReference type="SUPFAM" id="SSF51430">
    <property type="entry name" value="NAD(P)-linked oxidoreductase"/>
    <property type="match status" value="1"/>
</dbReference>
<protein>
    <submittedName>
        <fullName evidence="2">Uncharacterized protein</fullName>
    </submittedName>
</protein>
<dbReference type="EMBL" id="VXIT01000008">
    <property type="protein sequence ID" value="KAA6411054.1"/>
    <property type="molecule type" value="Genomic_DNA"/>
</dbReference>
<accession>A0A5M8PQ51</accession>
<reference evidence="2 3" key="1">
    <citation type="submission" date="2019-09" db="EMBL/GenBank/DDBJ databases">
        <title>The hologenome of the rock-dwelling lichen Lasallia pustulata.</title>
        <authorList>
            <person name="Greshake Tzovaras B."/>
            <person name="Segers F."/>
            <person name="Bicker A."/>
            <person name="Dal Grande F."/>
            <person name="Otte J."/>
            <person name="Hankeln T."/>
            <person name="Schmitt I."/>
            <person name="Ebersberger I."/>
        </authorList>
    </citation>
    <scope>NUCLEOTIDE SEQUENCE [LARGE SCALE GENOMIC DNA]</scope>
    <source>
        <strain evidence="2">A1-1</strain>
    </source>
</reference>